<dbReference type="GO" id="GO:0006015">
    <property type="term" value="P:5-phosphoribose 1-diphosphate biosynthetic process"/>
    <property type="evidence" value="ECO:0007669"/>
    <property type="project" value="TreeGrafter"/>
</dbReference>
<dbReference type="GO" id="GO:0005737">
    <property type="term" value="C:cytoplasm"/>
    <property type="evidence" value="ECO:0007669"/>
    <property type="project" value="TreeGrafter"/>
</dbReference>
<evidence type="ECO:0008006" key="2">
    <source>
        <dbReference type="Google" id="ProtNLM"/>
    </source>
</evidence>
<dbReference type="InterPro" id="IPR029057">
    <property type="entry name" value="PRTase-like"/>
</dbReference>
<dbReference type="InterPro" id="IPR000836">
    <property type="entry name" value="PRTase_dom"/>
</dbReference>
<accession>A0A0F9JUP9</accession>
<dbReference type="PANTHER" id="PTHR10210">
    <property type="entry name" value="RIBOSE-PHOSPHATE DIPHOSPHOKINASE FAMILY MEMBER"/>
    <property type="match status" value="1"/>
</dbReference>
<dbReference type="AlphaFoldDB" id="A0A0F9JUP9"/>
<dbReference type="Gene3D" id="3.40.50.2020">
    <property type="match status" value="2"/>
</dbReference>
<name>A0A0F9JUP9_9ZZZZ</name>
<dbReference type="GO" id="GO:0006164">
    <property type="term" value="P:purine nucleotide biosynthetic process"/>
    <property type="evidence" value="ECO:0007669"/>
    <property type="project" value="TreeGrafter"/>
</dbReference>
<dbReference type="GO" id="GO:0004749">
    <property type="term" value="F:ribose phosphate diphosphokinase activity"/>
    <property type="evidence" value="ECO:0007669"/>
    <property type="project" value="TreeGrafter"/>
</dbReference>
<comment type="caution">
    <text evidence="1">The sequence shown here is derived from an EMBL/GenBank/DDBJ whole genome shotgun (WGS) entry which is preliminary data.</text>
</comment>
<reference evidence="1" key="1">
    <citation type="journal article" date="2015" name="Nature">
        <title>Complex archaea that bridge the gap between prokaryotes and eukaryotes.</title>
        <authorList>
            <person name="Spang A."/>
            <person name="Saw J.H."/>
            <person name="Jorgensen S.L."/>
            <person name="Zaremba-Niedzwiedzka K."/>
            <person name="Martijn J."/>
            <person name="Lind A.E."/>
            <person name="van Eijk R."/>
            <person name="Schleper C."/>
            <person name="Guy L."/>
            <person name="Ettema T.J."/>
        </authorList>
    </citation>
    <scope>NUCLEOTIDE SEQUENCE</scope>
</reference>
<dbReference type="SUPFAM" id="SSF53271">
    <property type="entry name" value="PRTase-like"/>
    <property type="match status" value="1"/>
</dbReference>
<dbReference type="EMBL" id="LAZR01010579">
    <property type="protein sequence ID" value="KKM66206.1"/>
    <property type="molecule type" value="Genomic_DNA"/>
</dbReference>
<evidence type="ECO:0000313" key="1">
    <source>
        <dbReference type="EMBL" id="KKM66206.1"/>
    </source>
</evidence>
<dbReference type="InterPro" id="IPR005946">
    <property type="entry name" value="Rib-P_diPkinase"/>
</dbReference>
<sequence length="247" mass="28193">MILLNGVKIIPTMFPDKTSQIWKLSDSDTTDKCNEIRWEYEHESELFHICQLADLIQSMGKTCYLKMDYLPYGRQDKEIDNKNSFALYTFAKIINSCHFVLVTFMDGHSKIAEDLIHNAINLFPSKYIQFAINSLDNPVLAYPDTGAFIRYSKVYGKNAILGKKVRDSKTGYISHYEIQGDPENKNILMVDDIIDGGMTFKIMARDLISYGTKSVHLYATHGIFSKGTQTLRDSGIERIFTSKGEIK</sequence>
<organism evidence="1">
    <name type="scientific">marine sediment metagenome</name>
    <dbReference type="NCBI Taxonomy" id="412755"/>
    <lineage>
        <taxon>unclassified sequences</taxon>
        <taxon>metagenomes</taxon>
        <taxon>ecological metagenomes</taxon>
    </lineage>
</organism>
<protein>
    <recommendedName>
        <fullName evidence="2">Phosphoribosyltransferase domain-containing protein</fullName>
    </recommendedName>
</protein>
<dbReference type="PANTHER" id="PTHR10210:SF41">
    <property type="entry name" value="RIBOSE-PHOSPHATE PYROPHOSPHOKINASE 1, CHLOROPLASTIC"/>
    <property type="match status" value="1"/>
</dbReference>
<dbReference type="GO" id="GO:0000287">
    <property type="term" value="F:magnesium ion binding"/>
    <property type="evidence" value="ECO:0007669"/>
    <property type="project" value="InterPro"/>
</dbReference>
<dbReference type="GO" id="GO:0002189">
    <property type="term" value="C:ribose phosphate diphosphokinase complex"/>
    <property type="evidence" value="ECO:0007669"/>
    <property type="project" value="TreeGrafter"/>
</dbReference>
<proteinExistence type="predicted"/>
<gene>
    <name evidence="1" type="ORF">LCGC14_1483520</name>
</gene>
<dbReference type="CDD" id="cd06223">
    <property type="entry name" value="PRTases_typeI"/>
    <property type="match status" value="1"/>
</dbReference>